<keyword evidence="3" id="KW-0548">Nucleotidyltransferase</keyword>
<gene>
    <name evidence="11" type="ORF">GPM918_LOCUS5243</name>
    <name evidence="12" type="ORF">SRO942_LOCUS5243</name>
</gene>
<comment type="caution">
    <text evidence="11">The sequence shown here is derived from an EMBL/GenBank/DDBJ whole genome shotgun (WGS) entry which is preliminary data.</text>
</comment>
<protein>
    <recommendedName>
        <fullName evidence="1">RNA-directed DNA polymerase</fullName>
        <ecNumber evidence="1">2.7.7.49</ecNumber>
    </recommendedName>
</protein>
<organism evidence="11 13">
    <name type="scientific">Didymodactylos carnosus</name>
    <dbReference type="NCBI Taxonomy" id="1234261"/>
    <lineage>
        <taxon>Eukaryota</taxon>
        <taxon>Metazoa</taxon>
        <taxon>Spiralia</taxon>
        <taxon>Gnathifera</taxon>
        <taxon>Rotifera</taxon>
        <taxon>Eurotatoria</taxon>
        <taxon>Bdelloidea</taxon>
        <taxon>Philodinida</taxon>
        <taxon>Philodinidae</taxon>
        <taxon>Didymodactylos</taxon>
    </lineage>
</organism>
<dbReference type="EC" id="2.7.7.49" evidence="1"/>
<dbReference type="Pfam" id="PF00078">
    <property type="entry name" value="RVT_1"/>
    <property type="match status" value="1"/>
</dbReference>
<evidence type="ECO:0000256" key="5">
    <source>
        <dbReference type="ARBA" id="ARBA00022759"/>
    </source>
</evidence>
<keyword evidence="7" id="KW-0695">RNA-directed DNA polymerase</keyword>
<dbReference type="InterPro" id="IPR050951">
    <property type="entry name" value="Retrovirus_Pol_polyprotein"/>
</dbReference>
<feature type="region of interest" description="Disordered" evidence="8">
    <location>
        <begin position="567"/>
        <end position="600"/>
    </location>
</feature>
<feature type="region of interest" description="Disordered" evidence="8">
    <location>
        <begin position="639"/>
        <end position="662"/>
    </location>
</feature>
<dbReference type="InterPro" id="IPR043128">
    <property type="entry name" value="Rev_trsase/Diguanyl_cyclase"/>
</dbReference>
<dbReference type="OrthoDB" id="4369127at2759"/>
<evidence type="ECO:0000256" key="4">
    <source>
        <dbReference type="ARBA" id="ARBA00022722"/>
    </source>
</evidence>
<dbReference type="Gene3D" id="2.40.70.10">
    <property type="entry name" value="Acid Proteases"/>
    <property type="match status" value="1"/>
</dbReference>
<dbReference type="InterPro" id="IPR041373">
    <property type="entry name" value="RT_RNaseH"/>
</dbReference>
<dbReference type="EMBL" id="CAJOBC010000752">
    <property type="protein sequence ID" value="CAF3621901.1"/>
    <property type="molecule type" value="Genomic_DNA"/>
</dbReference>
<dbReference type="Gene3D" id="3.10.20.370">
    <property type="match status" value="1"/>
</dbReference>
<evidence type="ECO:0000313" key="11">
    <source>
        <dbReference type="EMBL" id="CAF0834747.1"/>
    </source>
</evidence>
<evidence type="ECO:0000259" key="10">
    <source>
        <dbReference type="Pfam" id="PF17917"/>
    </source>
</evidence>
<evidence type="ECO:0000256" key="3">
    <source>
        <dbReference type="ARBA" id="ARBA00022695"/>
    </source>
</evidence>
<dbReference type="Proteomes" id="UP000681722">
    <property type="component" value="Unassembled WGS sequence"/>
</dbReference>
<dbReference type="AlphaFoldDB" id="A0A813UTP4"/>
<evidence type="ECO:0000256" key="6">
    <source>
        <dbReference type="ARBA" id="ARBA00022801"/>
    </source>
</evidence>
<evidence type="ECO:0000256" key="8">
    <source>
        <dbReference type="SAM" id="MobiDB-lite"/>
    </source>
</evidence>
<keyword evidence="5" id="KW-0255">Endonuclease</keyword>
<dbReference type="InterPro" id="IPR000477">
    <property type="entry name" value="RT_dom"/>
</dbReference>
<evidence type="ECO:0000256" key="7">
    <source>
        <dbReference type="ARBA" id="ARBA00022918"/>
    </source>
</evidence>
<dbReference type="SUPFAM" id="SSF56672">
    <property type="entry name" value="DNA/RNA polymerases"/>
    <property type="match status" value="1"/>
</dbReference>
<evidence type="ECO:0000256" key="1">
    <source>
        <dbReference type="ARBA" id="ARBA00012493"/>
    </source>
</evidence>
<dbReference type="GO" id="GO:0003964">
    <property type="term" value="F:RNA-directed DNA polymerase activity"/>
    <property type="evidence" value="ECO:0007669"/>
    <property type="project" value="UniProtKB-KW"/>
</dbReference>
<reference evidence="11" key="1">
    <citation type="submission" date="2021-02" db="EMBL/GenBank/DDBJ databases">
        <authorList>
            <person name="Nowell W R."/>
        </authorList>
    </citation>
    <scope>NUCLEOTIDE SEQUENCE</scope>
</reference>
<dbReference type="Gene3D" id="3.30.70.270">
    <property type="match status" value="1"/>
</dbReference>
<sequence>MQTCSGIYCSAYYIPFDRAFQADQECVVLIFRDFLFVSENRINSKGLKNFDGHLSDETIYVSPQTNTDLLLGQTWIKKYQAILNCKDQCVTITSDNGSKRIQYIPAYDDNDGDPHQQYNVRLVHDVTIKPRTVQPIDAICPPILNADTVIFRPRQQLQEEFLILIPNSLLNIYHHRTTLYIVNHTDTDCVLPKNSTLGKVHHVRSASLCCNVTQSFESLRSDAVIPQRIEENINTLIKHLQSKQQELIRPMLLQEWNVFDTSKPSQAANLKTEHRIITQDHPPIYQSVYRVPEPIKQQQKELTDEMERNGQISRSQSPWEFYLDDIIIYSETIRDHIKDVHAVLYALNSHSFKLNTPKCALFHEQIEYLAHEINHQGYSPLKNNIQAYRSFVKNFEVAYPLLRFQAKKGEFVWKSEHQLAFDTLKQQLVSEPCMLKFPLPNVSFILATDASSKHGIGVTLKQKVGKNEHVIVYLSQNLNKTERKWGVTVQECWAIVWAVKKLRIYLYGTKFTVITNHHPLCWLNKHKSGNERLYRWSLVLQEYEFDIKHKGGSCHLDADCLSRSLPNDATTEDTSSNEYDEDNIPVHNEFRPSRTTTDTSISQINAVQTRAQKAALNNSPSTSTLCPPTTTSTILSPITTSVEPHTPSLIPGLYQNPARTRN</sequence>
<dbReference type="PANTHER" id="PTHR37984:SF5">
    <property type="entry name" value="PROTEIN NYNRIN-LIKE"/>
    <property type="match status" value="1"/>
</dbReference>
<evidence type="ECO:0000313" key="13">
    <source>
        <dbReference type="Proteomes" id="UP000663829"/>
    </source>
</evidence>
<dbReference type="EMBL" id="CAJNOQ010000752">
    <property type="protein sequence ID" value="CAF0834747.1"/>
    <property type="molecule type" value="Genomic_DNA"/>
</dbReference>
<dbReference type="Proteomes" id="UP000663829">
    <property type="component" value="Unassembled WGS sequence"/>
</dbReference>
<dbReference type="InterPro" id="IPR021109">
    <property type="entry name" value="Peptidase_aspartic_dom_sf"/>
</dbReference>
<dbReference type="FunFam" id="3.10.20.370:FF:000001">
    <property type="entry name" value="Retrovirus-related Pol polyprotein from transposon 17.6-like protein"/>
    <property type="match status" value="1"/>
</dbReference>
<evidence type="ECO:0000313" key="12">
    <source>
        <dbReference type="EMBL" id="CAF3621901.1"/>
    </source>
</evidence>
<dbReference type="InterPro" id="IPR043502">
    <property type="entry name" value="DNA/RNA_pol_sf"/>
</dbReference>
<dbReference type="GO" id="GO:0016787">
    <property type="term" value="F:hydrolase activity"/>
    <property type="evidence" value="ECO:0007669"/>
    <property type="project" value="UniProtKB-KW"/>
</dbReference>
<name>A0A813UTP4_9BILA</name>
<dbReference type="Pfam" id="PF17917">
    <property type="entry name" value="RT_RNaseH"/>
    <property type="match status" value="1"/>
</dbReference>
<keyword evidence="4" id="KW-0540">Nuclease</keyword>
<feature type="domain" description="Reverse transcriptase" evidence="9">
    <location>
        <begin position="316"/>
        <end position="373"/>
    </location>
</feature>
<dbReference type="PANTHER" id="PTHR37984">
    <property type="entry name" value="PROTEIN CBG26694"/>
    <property type="match status" value="1"/>
</dbReference>
<keyword evidence="13" id="KW-1185">Reference proteome</keyword>
<accession>A0A813UTP4</accession>
<evidence type="ECO:0000259" key="9">
    <source>
        <dbReference type="Pfam" id="PF00078"/>
    </source>
</evidence>
<dbReference type="GO" id="GO:0004519">
    <property type="term" value="F:endonuclease activity"/>
    <property type="evidence" value="ECO:0007669"/>
    <property type="project" value="UniProtKB-KW"/>
</dbReference>
<keyword evidence="2" id="KW-0808">Transferase</keyword>
<evidence type="ECO:0000256" key="2">
    <source>
        <dbReference type="ARBA" id="ARBA00022679"/>
    </source>
</evidence>
<keyword evidence="6" id="KW-0378">Hydrolase</keyword>
<feature type="domain" description="Reverse transcriptase RNase H-like" evidence="10">
    <location>
        <begin position="441"/>
        <end position="543"/>
    </location>
</feature>
<dbReference type="CDD" id="cd09274">
    <property type="entry name" value="RNase_HI_RT_Ty3"/>
    <property type="match status" value="1"/>
</dbReference>
<feature type="compositionally biased region" description="Polar residues" evidence="8">
    <location>
        <begin position="567"/>
        <end position="577"/>
    </location>
</feature>
<proteinExistence type="predicted"/>